<evidence type="ECO:0000313" key="7">
    <source>
        <dbReference type="Proteomes" id="UP001190640"/>
    </source>
</evidence>
<keyword evidence="5" id="KW-0812">Transmembrane</keyword>
<dbReference type="GO" id="GO:0016020">
    <property type="term" value="C:membrane"/>
    <property type="evidence" value="ECO:0007669"/>
    <property type="project" value="InterPro"/>
</dbReference>
<dbReference type="PANTHER" id="PTHR32341:SF17">
    <property type="entry name" value="IRG-TYPE G DOMAIN-CONTAINING PROTEIN"/>
    <property type="match status" value="1"/>
</dbReference>
<proteinExistence type="inferred from homology"/>
<gene>
    <name evidence="8" type="primary">LOC129343514</name>
</gene>
<dbReference type="GO" id="GO:0003924">
    <property type="term" value="F:GTPase activity"/>
    <property type="evidence" value="ECO:0007669"/>
    <property type="project" value="TreeGrafter"/>
</dbReference>
<keyword evidence="2" id="KW-0547">Nucleotide-binding</keyword>
<dbReference type="InterPro" id="IPR027417">
    <property type="entry name" value="P-loop_NTPase"/>
</dbReference>
<feature type="transmembrane region" description="Helical" evidence="5">
    <location>
        <begin position="354"/>
        <end position="375"/>
    </location>
</feature>
<evidence type="ECO:0000256" key="1">
    <source>
        <dbReference type="ARBA" id="ARBA00005429"/>
    </source>
</evidence>
<evidence type="ECO:0000259" key="6">
    <source>
        <dbReference type="PROSITE" id="PS51716"/>
    </source>
</evidence>
<dbReference type="RefSeq" id="XP_054855736.1">
    <property type="nucleotide sequence ID" value="XM_054999761.1"/>
</dbReference>
<dbReference type="InterPro" id="IPR051515">
    <property type="entry name" value="IRG"/>
</dbReference>
<name>A0AA97LHN0_EUBMA</name>
<keyword evidence="5" id="KW-1133">Transmembrane helix</keyword>
<keyword evidence="7" id="KW-1185">Reference proteome</keyword>
<dbReference type="AlphaFoldDB" id="A0AA97LHN0"/>
<evidence type="ECO:0000313" key="8">
    <source>
        <dbReference type="RefSeq" id="XP_054855736.1"/>
    </source>
</evidence>
<feature type="domain" description="IRG-type G" evidence="6">
    <location>
        <begin position="43"/>
        <end position="223"/>
    </location>
</feature>
<keyword evidence="3" id="KW-0378">Hydrolase</keyword>
<dbReference type="GO" id="GO:0005525">
    <property type="term" value="F:GTP binding"/>
    <property type="evidence" value="ECO:0007669"/>
    <property type="project" value="UniProtKB-KW"/>
</dbReference>
<reference evidence="8" key="1">
    <citation type="submission" date="2025-08" db="UniProtKB">
        <authorList>
            <consortium name="RefSeq"/>
        </authorList>
    </citation>
    <scope>IDENTIFICATION</scope>
    <source>
        <tissue evidence="8">Blood</tissue>
    </source>
</reference>
<evidence type="ECO:0000256" key="3">
    <source>
        <dbReference type="ARBA" id="ARBA00022801"/>
    </source>
</evidence>
<dbReference type="Gene3D" id="3.40.50.300">
    <property type="entry name" value="P-loop containing nucleotide triphosphate hydrolases"/>
    <property type="match status" value="1"/>
</dbReference>
<dbReference type="InterPro" id="IPR007743">
    <property type="entry name" value="Immunity-related_GTPase-like"/>
</dbReference>
<dbReference type="KEGG" id="emc:129343514"/>
<organism evidence="7 8">
    <name type="scientific">Eublepharis macularius</name>
    <name type="common">Leopard gecko</name>
    <name type="synonym">Cyrtodactylus macularius</name>
    <dbReference type="NCBI Taxonomy" id="481883"/>
    <lineage>
        <taxon>Eukaryota</taxon>
        <taxon>Metazoa</taxon>
        <taxon>Chordata</taxon>
        <taxon>Craniata</taxon>
        <taxon>Vertebrata</taxon>
        <taxon>Euteleostomi</taxon>
        <taxon>Lepidosauria</taxon>
        <taxon>Squamata</taxon>
        <taxon>Bifurcata</taxon>
        <taxon>Gekkota</taxon>
        <taxon>Eublepharidae</taxon>
        <taxon>Eublepharinae</taxon>
        <taxon>Eublepharis</taxon>
    </lineage>
</organism>
<dbReference type="PANTHER" id="PTHR32341">
    <property type="entry name" value="INTERFERON-INDUCIBLE GTPASE"/>
    <property type="match status" value="1"/>
</dbReference>
<keyword evidence="4" id="KW-0342">GTP-binding</keyword>
<dbReference type="Proteomes" id="UP001190640">
    <property type="component" value="Chromosome 15"/>
</dbReference>
<accession>A0AA97LHN0</accession>
<sequence>MGFIISKMLVRLELETMKEALDKYDLSYVIEESRINLDLLKNTTLDIAITGASGTGKSSFVNALRGMTDYEEGAAETGVTQTTTKAKGYPQPKFPKVTIWDLPGIGTTQFKAKEYLQAVQFENYDFFIILASQRFTENDVLLAQEIQKMKKKFYYVRTKVDNDIDSEKRKPAFDEKETLEKIRKDCCDNLAVAGEPNPRVFLISRWDLKMYDFPLLQDTLENDLDDLKRYALITTMPNISRKILEKKKAAMEGLIWKLSLVSCAVGAIPVPGLSLVCHIGILAGRISDFCKVFGLDEESLRQLADRIGKPVPVLRSAIKKARVANEITHEFVISLLKKSYFCATVTAAELVLDFIPVLGSIVGGAGSFIVTFYMLKWFLNDVVEDAESVLAKVLEN</sequence>
<dbReference type="GeneID" id="129343514"/>
<dbReference type="FunFam" id="3.40.50.300:FF:000541">
    <property type="entry name" value="Immunity related GTPase M"/>
    <property type="match status" value="1"/>
</dbReference>
<dbReference type="InterPro" id="IPR030385">
    <property type="entry name" value="G_IRG_dom"/>
</dbReference>
<dbReference type="PROSITE" id="PS51716">
    <property type="entry name" value="G_IRG"/>
    <property type="match status" value="1"/>
</dbReference>
<dbReference type="SUPFAM" id="SSF52540">
    <property type="entry name" value="P-loop containing nucleoside triphosphate hydrolases"/>
    <property type="match status" value="1"/>
</dbReference>
<dbReference type="Pfam" id="PF05049">
    <property type="entry name" value="IIGP"/>
    <property type="match status" value="1"/>
</dbReference>
<comment type="similarity">
    <text evidence="1">Belongs to the TRAFAC class dynamin-like GTPase superfamily. IRG family.</text>
</comment>
<evidence type="ECO:0000256" key="2">
    <source>
        <dbReference type="ARBA" id="ARBA00022741"/>
    </source>
</evidence>
<protein>
    <submittedName>
        <fullName evidence="8">Interferon-inducible GTPase 5-like</fullName>
    </submittedName>
</protein>
<evidence type="ECO:0000256" key="4">
    <source>
        <dbReference type="ARBA" id="ARBA00023134"/>
    </source>
</evidence>
<keyword evidence="5" id="KW-0472">Membrane</keyword>
<evidence type="ECO:0000256" key="5">
    <source>
        <dbReference type="SAM" id="Phobius"/>
    </source>
</evidence>